<gene>
    <name evidence="2" type="ORF">F6B42_08260</name>
</gene>
<dbReference type="AlphaFoldDB" id="A0A5J5IUJ1"/>
<evidence type="ECO:0000313" key="3">
    <source>
        <dbReference type="Proteomes" id="UP000327039"/>
    </source>
</evidence>
<dbReference type="OrthoDB" id="7845843at2"/>
<accession>A0A5J5IUJ1</accession>
<dbReference type="InterPro" id="IPR032710">
    <property type="entry name" value="NTF2-like_dom_sf"/>
</dbReference>
<evidence type="ECO:0000259" key="1">
    <source>
        <dbReference type="Pfam" id="PF14534"/>
    </source>
</evidence>
<dbReference type="InterPro" id="IPR027843">
    <property type="entry name" value="DUF4440"/>
</dbReference>
<protein>
    <submittedName>
        <fullName evidence="2">Nuclear transport factor 2 family protein</fullName>
    </submittedName>
</protein>
<dbReference type="EMBL" id="VYRZ01000002">
    <property type="protein sequence ID" value="KAA9086964.1"/>
    <property type="molecule type" value="Genomic_DNA"/>
</dbReference>
<reference evidence="3" key="1">
    <citation type="submission" date="2019-09" db="EMBL/GenBank/DDBJ databases">
        <title>Mumia zhuanghuii sp. nov. isolated from the intestinal contents of plateau pika (Ochotona curzoniae) in the Qinghai-Tibet plateau of China.</title>
        <authorList>
            <person name="Tian Z."/>
        </authorList>
    </citation>
    <scope>NUCLEOTIDE SEQUENCE [LARGE SCALE GENOMIC DNA]</scope>
    <source>
        <strain evidence="3">DSM 25564</strain>
    </source>
</reference>
<name>A0A5J5IUJ1_9MICO</name>
<feature type="domain" description="DUF4440" evidence="1">
    <location>
        <begin position="31"/>
        <end position="81"/>
    </location>
</feature>
<comment type="caution">
    <text evidence="2">The sequence shown here is derived from an EMBL/GenBank/DDBJ whole genome shotgun (WGS) entry which is preliminary data.</text>
</comment>
<proteinExistence type="predicted"/>
<evidence type="ECO:0000313" key="2">
    <source>
        <dbReference type="EMBL" id="KAA9086964.1"/>
    </source>
</evidence>
<sequence>MSPSSSDADVSIAETATVATPAVAQDVIAVVRAAEIDLLSSDTRHDARRVRSLLHPDFREIGRSGRMWTRSDVLIELLEEPARRTPETDD</sequence>
<organism evidence="2 3">
    <name type="scientific">Microbacterium radiodurans</name>
    <dbReference type="NCBI Taxonomy" id="661398"/>
    <lineage>
        <taxon>Bacteria</taxon>
        <taxon>Bacillati</taxon>
        <taxon>Actinomycetota</taxon>
        <taxon>Actinomycetes</taxon>
        <taxon>Micrococcales</taxon>
        <taxon>Microbacteriaceae</taxon>
        <taxon>Microbacterium</taxon>
    </lineage>
</organism>
<keyword evidence="3" id="KW-1185">Reference proteome</keyword>
<dbReference type="Proteomes" id="UP000327039">
    <property type="component" value="Unassembled WGS sequence"/>
</dbReference>
<dbReference type="Pfam" id="PF14534">
    <property type="entry name" value="DUF4440"/>
    <property type="match status" value="1"/>
</dbReference>
<dbReference type="SUPFAM" id="SSF54427">
    <property type="entry name" value="NTF2-like"/>
    <property type="match status" value="1"/>
</dbReference>